<dbReference type="InterPro" id="IPR004561">
    <property type="entry name" value="IsoChor_synthase"/>
</dbReference>
<dbReference type="NCBIfam" id="TIGR00543">
    <property type="entry name" value="isochor_syn"/>
    <property type="match status" value="1"/>
</dbReference>
<dbReference type="InterPro" id="IPR005801">
    <property type="entry name" value="ADC_synthase"/>
</dbReference>
<evidence type="ECO:0000256" key="5">
    <source>
        <dbReference type="ARBA" id="ARBA00041564"/>
    </source>
</evidence>
<comment type="caution">
    <text evidence="7">The sequence shown here is derived from an EMBL/GenBank/DDBJ whole genome shotgun (WGS) entry which is preliminary data.</text>
</comment>
<comment type="catalytic activity">
    <reaction evidence="1">
        <text>chorismate = isochorismate</text>
        <dbReference type="Rhea" id="RHEA:18985"/>
        <dbReference type="ChEBI" id="CHEBI:29748"/>
        <dbReference type="ChEBI" id="CHEBI:29780"/>
        <dbReference type="EC" id="5.4.4.2"/>
    </reaction>
</comment>
<organism evidence="7 8">
    <name type="scientific">Bacillus cereus</name>
    <dbReference type="NCBI Taxonomy" id="1396"/>
    <lineage>
        <taxon>Bacteria</taxon>
        <taxon>Bacillati</taxon>
        <taxon>Bacillota</taxon>
        <taxon>Bacilli</taxon>
        <taxon>Bacillales</taxon>
        <taxon>Bacillaceae</taxon>
        <taxon>Bacillus</taxon>
        <taxon>Bacillus cereus group</taxon>
    </lineage>
</organism>
<evidence type="ECO:0000256" key="2">
    <source>
        <dbReference type="ARBA" id="ARBA00005297"/>
    </source>
</evidence>
<dbReference type="InterPro" id="IPR015890">
    <property type="entry name" value="Chorismate_C"/>
</dbReference>
<dbReference type="EMBL" id="WBPP01000022">
    <property type="protein sequence ID" value="KAB2393414.1"/>
    <property type="molecule type" value="Genomic_DNA"/>
</dbReference>
<feature type="domain" description="Chorismate-utilising enzyme C-terminal" evidence="6">
    <location>
        <begin position="122"/>
        <end position="387"/>
    </location>
</feature>
<dbReference type="EC" id="5.4.4.2" evidence="3"/>
<sequence>MINTTISKNTSLDLLNEYQAGATFFFASPNCTMLAEGINTIVHQDQIEKIPELIAEVLNDVKQKGHPNPVIVGAFPFDGDKGVKLIVPQEYRIAERLQFDFKSQTQNASFAMEYNMESVPSPQEYMEGVQKGVEAIKKGDLKKIVLSRSLNIVPSEKIDIQKLLYNLALHNKHGYTFAVDLHHSEKTEKNSLSQRTLMGASPELLVSKSGAQVISNPLAGSRPRSKDPIEDKRRADELLSSPKDLHEHAVVIEAVAEALRPYCHTLHVPEKPSLVNSETMWHLSTEIKGELIDNSVSSLELALALHPTPAVCGTPTDKARKAIKKIEPFDREFFTGMLGWNDINGDGEWIVTIRCAEVEDNSLRLFAGAGIVAESRPEDELAETRAKFRTMLGALGLNDESLEGKLEG</sequence>
<comment type="similarity">
    <text evidence="2">Belongs to the isochorismate synthase family.</text>
</comment>
<accession>A0A9W7QEC2</accession>
<dbReference type="Proteomes" id="UP000475765">
    <property type="component" value="Unassembled WGS sequence"/>
</dbReference>
<reference evidence="7 8" key="1">
    <citation type="submission" date="2019-10" db="EMBL/GenBank/DDBJ databases">
        <title>Bacillus from the desert of Cuatro Cinegas, Coahuila.</title>
        <authorList>
            <person name="Olmedo-Alvarez G."/>
            <person name="Saldana S."/>
            <person name="Barcelo D."/>
        </authorList>
    </citation>
    <scope>NUCLEOTIDE SEQUENCE [LARGE SCALE GENOMIC DNA]</scope>
    <source>
        <strain evidence="7 8">CH417_13T</strain>
    </source>
</reference>
<dbReference type="GO" id="GO:0008909">
    <property type="term" value="F:isochorismate synthase activity"/>
    <property type="evidence" value="ECO:0007669"/>
    <property type="project" value="UniProtKB-EC"/>
</dbReference>
<protein>
    <recommendedName>
        <fullName evidence="3">isochorismate synthase</fullName>
        <ecNumber evidence="3">5.4.4.2</ecNumber>
    </recommendedName>
    <alternativeName>
        <fullName evidence="5">Isochorismate mutase</fullName>
    </alternativeName>
</protein>
<evidence type="ECO:0000256" key="4">
    <source>
        <dbReference type="ARBA" id="ARBA00023235"/>
    </source>
</evidence>
<evidence type="ECO:0000313" key="8">
    <source>
        <dbReference type="Proteomes" id="UP000475765"/>
    </source>
</evidence>
<keyword evidence="4" id="KW-0413">Isomerase</keyword>
<evidence type="ECO:0000313" key="7">
    <source>
        <dbReference type="EMBL" id="KAB2393414.1"/>
    </source>
</evidence>
<dbReference type="PANTHER" id="PTHR42839:SF2">
    <property type="entry name" value="ISOCHORISMATE SYNTHASE ENTC"/>
    <property type="match status" value="1"/>
</dbReference>
<dbReference type="PANTHER" id="PTHR42839">
    <property type="entry name" value="ISOCHORISMATE SYNTHASE ENTC"/>
    <property type="match status" value="1"/>
</dbReference>
<dbReference type="Pfam" id="PF00425">
    <property type="entry name" value="Chorismate_bind"/>
    <property type="match status" value="1"/>
</dbReference>
<name>A0A9W7QEC2_BACCE</name>
<dbReference type="GO" id="GO:0009697">
    <property type="term" value="P:salicylic acid biosynthetic process"/>
    <property type="evidence" value="ECO:0007669"/>
    <property type="project" value="TreeGrafter"/>
</dbReference>
<dbReference type="Gene3D" id="3.60.120.10">
    <property type="entry name" value="Anthranilate synthase"/>
    <property type="match status" value="1"/>
</dbReference>
<dbReference type="NCBIfam" id="NF005380">
    <property type="entry name" value="PRK06923.1"/>
    <property type="match status" value="1"/>
</dbReference>
<gene>
    <name evidence="7" type="primary">dhbC</name>
    <name evidence="7" type="ORF">F8172_16570</name>
</gene>
<dbReference type="SUPFAM" id="SSF56322">
    <property type="entry name" value="ADC synthase"/>
    <property type="match status" value="1"/>
</dbReference>
<evidence type="ECO:0000256" key="1">
    <source>
        <dbReference type="ARBA" id="ARBA00000799"/>
    </source>
</evidence>
<evidence type="ECO:0000256" key="3">
    <source>
        <dbReference type="ARBA" id="ARBA00012824"/>
    </source>
</evidence>
<evidence type="ECO:0000259" key="6">
    <source>
        <dbReference type="Pfam" id="PF00425"/>
    </source>
</evidence>
<dbReference type="AlphaFoldDB" id="A0A9W7QEC2"/>
<dbReference type="RefSeq" id="WP_151521900.1">
    <property type="nucleotide sequence ID" value="NZ_WBPL01000037.1"/>
</dbReference>
<proteinExistence type="inferred from homology"/>